<feature type="compositionally biased region" description="Polar residues" evidence="5">
    <location>
        <begin position="11"/>
        <end position="20"/>
    </location>
</feature>
<dbReference type="AlphaFoldDB" id="A0AA38RGK8"/>
<dbReference type="SUPFAM" id="SSF103473">
    <property type="entry name" value="MFS general substrate transporter"/>
    <property type="match status" value="1"/>
</dbReference>
<dbReference type="InterPro" id="IPR011701">
    <property type="entry name" value="MFS"/>
</dbReference>
<feature type="transmembrane region" description="Helical" evidence="6">
    <location>
        <begin position="395"/>
        <end position="419"/>
    </location>
</feature>
<feature type="transmembrane region" description="Helical" evidence="6">
    <location>
        <begin position="208"/>
        <end position="228"/>
    </location>
</feature>
<feature type="transmembrane region" description="Helical" evidence="6">
    <location>
        <begin position="52"/>
        <end position="72"/>
    </location>
</feature>
<comment type="subcellular location">
    <subcellularLocation>
        <location evidence="1">Membrane</location>
        <topology evidence="1">Multi-pass membrane protein</topology>
    </subcellularLocation>
</comment>
<evidence type="ECO:0000256" key="3">
    <source>
        <dbReference type="ARBA" id="ARBA00022989"/>
    </source>
</evidence>
<evidence type="ECO:0000313" key="9">
    <source>
        <dbReference type="Proteomes" id="UP001174694"/>
    </source>
</evidence>
<accession>A0AA38RGK8</accession>
<evidence type="ECO:0000313" key="8">
    <source>
        <dbReference type="EMBL" id="KAJ9148272.1"/>
    </source>
</evidence>
<dbReference type="EMBL" id="JANBVO010000013">
    <property type="protein sequence ID" value="KAJ9148272.1"/>
    <property type="molecule type" value="Genomic_DNA"/>
</dbReference>
<dbReference type="PANTHER" id="PTHR23502">
    <property type="entry name" value="MAJOR FACILITATOR SUPERFAMILY"/>
    <property type="match status" value="1"/>
</dbReference>
<feature type="transmembrane region" description="Helical" evidence="6">
    <location>
        <begin position="179"/>
        <end position="202"/>
    </location>
</feature>
<dbReference type="PANTHER" id="PTHR23502:SF60">
    <property type="entry name" value="MAJOR FACILITATOR SUPERFAMILY (MFS) PROFILE DOMAIN-CONTAINING PROTEIN-RELATED"/>
    <property type="match status" value="1"/>
</dbReference>
<organism evidence="8 9">
    <name type="scientific">Pleurostoma richardsiae</name>
    <dbReference type="NCBI Taxonomy" id="41990"/>
    <lineage>
        <taxon>Eukaryota</taxon>
        <taxon>Fungi</taxon>
        <taxon>Dikarya</taxon>
        <taxon>Ascomycota</taxon>
        <taxon>Pezizomycotina</taxon>
        <taxon>Sordariomycetes</taxon>
        <taxon>Sordariomycetidae</taxon>
        <taxon>Calosphaeriales</taxon>
        <taxon>Pleurostomataceae</taxon>
        <taxon>Pleurostoma</taxon>
    </lineage>
</organism>
<keyword evidence="9" id="KW-1185">Reference proteome</keyword>
<feature type="region of interest" description="Disordered" evidence="5">
    <location>
        <begin position="1"/>
        <end position="34"/>
    </location>
</feature>
<evidence type="ECO:0000256" key="2">
    <source>
        <dbReference type="ARBA" id="ARBA00022692"/>
    </source>
</evidence>
<evidence type="ECO:0000256" key="5">
    <source>
        <dbReference type="SAM" id="MobiDB-lite"/>
    </source>
</evidence>
<evidence type="ECO:0000256" key="1">
    <source>
        <dbReference type="ARBA" id="ARBA00004141"/>
    </source>
</evidence>
<feature type="transmembrane region" description="Helical" evidence="6">
    <location>
        <begin position="92"/>
        <end position="112"/>
    </location>
</feature>
<dbReference type="GO" id="GO:0016020">
    <property type="term" value="C:membrane"/>
    <property type="evidence" value="ECO:0007669"/>
    <property type="project" value="UniProtKB-SubCell"/>
</dbReference>
<proteinExistence type="predicted"/>
<dbReference type="Gene3D" id="1.20.1250.20">
    <property type="entry name" value="MFS general substrate transporter like domains"/>
    <property type="match status" value="1"/>
</dbReference>
<feature type="transmembrane region" description="Helical" evidence="6">
    <location>
        <begin position="468"/>
        <end position="487"/>
    </location>
</feature>
<keyword evidence="2 6" id="KW-0812">Transmembrane</keyword>
<dbReference type="Proteomes" id="UP001174694">
    <property type="component" value="Unassembled WGS sequence"/>
</dbReference>
<feature type="compositionally biased region" description="Basic and acidic residues" evidence="5">
    <location>
        <begin position="1"/>
        <end position="10"/>
    </location>
</feature>
<keyword evidence="4 6" id="KW-0472">Membrane</keyword>
<dbReference type="InterPro" id="IPR020846">
    <property type="entry name" value="MFS_dom"/>
</dbReference>
<dbReference type="InterPro" id="IPR036259">
    <property type="entry name" value="MFS_trans_sf"/>
</dbReference>
<sequence length="506" mass="55151">MAPTEEKSQTDLENGGQTEISIEPPRLADHEVTWDGPDDPANPYNWPSWLKISVALVYSSSQLVTTMSASMIAPALDQVLKDVGMSPSGGQIAFSVFFLGLGFAPFLVAALAETYGRRPIWLLGNVWYIIWNSLCPVGFSPALMIVGRLMAASGASVGITLTGPALADMYHAKDRGKSLAIAGLLPYLGPALGPIVGGLAAQHLWWPWLFWILSAFDALFLAIGVFLIRETYAPVLLQHKQRANRAVHVGGTLPKRSIAARVAFFCQDLTTRIGPAISKPVRLLTHRPVAQVLSLSIAVDFGIYTLVLSTFASLWTTHYGESETSASLHYIAIALGAFACAQAGGRLMDFMWHRIKEAQPDREPSPEYRVPYLVVGLIPGMAGLFWYAWAAEKRAHWAVVDVGIFFFCLGSFMFSQGLMAYQVDEFSSTRAASASAATRLGSYVLGFVFPIFAPELYAQLGYGWGNTLLGFLFVIFGVPTVAILWIWGPKLRALGRAPEDVKERIG</sequence>
<dbReference type="PROSITE" id="PS50850">
    <property type="entry name" value="MFS"/>
    <property type="match status" value="1"/>
</dbReference>
<protein>
    <submittedName>
        <fullName evidence="8">MFS transporter</fullName>
    </submittedName>
</protein>
<feature type="transmembrane region" description="Helical" evidence="6">
    <location>
        <begin position="292"/>
        <end position="315"/>
    </location>
</feature>
<dbReference type="GO" id="GO:0022857">
    <property type="term" value="F:transmembrane transporter activity"/>
    <property type="evidence" value="ECO:0007669"/>
    <property type="project" value="InterPro"/>
</dbReference>
<evidence type="ECO:0000259" key="7">
    <source>
        <dbReference type="PROSITE" id="PS50850"/>
    </source>
</evidence>
<feature type="transmembrane region" description="Helical" evidence="6">
    <location>
        <begin position="119"/>
        <end position="139"/>
    </location>
</feature>
<feature type="transmembrane region" description="Helical" evidence="6">
    <location>
        <begin position="370"/>
        <end position="389"/>
    </location>
</feature>
<feature type="transmembrane region" description="Helical" evidence="6">
    <location>
        <begin position="327"/>
        <end position="349"/>
    </location>
</feature>
<comment type="caution">
    <text evidence="8">The sequence shown here is derived from an EMBL/GenBank/DDBJ whole genome shotgun (WGS) entry which is preliminary data.</text>
</comment>
<dbReference type="Pfam" id="PF07690">
    <property type="entry name" value="MFS_1"/>
    <property type="match status" value="1"/>
</dbReference>
<name>A0AA38RGK8_9PEZI</name>
<evidence type="ECO:0000256" key="4">
    <source>
        <dbReference type="ARBA" id="ARBA00023136"/>
    </source>
</evidence>
<evidence type="ECO:0000256" key="6">
    <source>
        <dbReference type="SAM" id="Phobius"/>
    </source>
</evidence>
<gene>
    <name evidence="8" type="ORF">NKR23_g5015</name>
</gene>
<feature type="transmembrane region" description="Helical" evidence="6">
    <location>
        <begin position="440"/>
        <end position="462"/>
    </location>
</feature>
<feature type="transmembrane region" description="Helical" evidence="6">
    <location>
        <begin position="145"/>
        <end position="167"/>
    </location>
</feature>
<reference evidence="8" key="1">
    <citation type="submission" date="2022-07" db="EMBL/GenBank/DDBJ databases">
        <title>Fungi with potential for degradation of polypropylene.</title>
        <authorList>
            <person name="Gostincar C."/>
        </authorList>
    </citation>
    <scope>NUCLEOTIDE SEQUENCE</scope>
    <source>
        <strain evidence="8">EXF-13308</strain>
    </source>
</reference>
<feature type="domain" description="Major facilitator superfamily (MFS) profile" evidence="7">
    <location>
        <begin position="54"/>
        <end position="492"/>
    </location>
</feature>
<keyword evidence="3 6" id="KW-1133">Transmembrane helix</keyword>